<feature type="domain" description="Glyoxalase-like" evidence="1">
    <location>
        <begin position="2"/>
        <end position="36"/>
    </location>
</feature>
<organism evidence="2 3">
    <name type="scientific">Microbacterium terregens</name>
    <dbReference type="NCBI Taxonomy" id="69363"/>
    <lineage>
        <taxon>Bacteria</taxon>
        <taxon>Bacillati</taxon>
        <taxon>Actinomycetota</taxon>
        <taxon>Actinomycetes</taxon>
        <taxon>Micrococcales</taxon>
        <taxon>Microbacteriaceae</taxon>
        <taxon>Microbacterium</taxon>
    </lineage>
</organism>
<evidence type="ECO:0000259" key="1">
    <source>
        <dbReference type="Pfam" id="PF18029"/>
    </source>
</evidence>
<accession>A0ABV5T422</accession>
<proteinExistence type="predicted"/>
<name>A0ABV5T422_9MICO</name>
<dbReference type="InterPro" id="IPR041581">
    <property type="entry name" value="Glyoxalase_6"/>
</dbReference>
<comment type="caution">
    <text evidence="2">The sequence shown here is derived from an EMBL/GenBank/DDBJ whole genome shotgun (WGS) entry which is preliminary data.</text>
</comment>
<reference evidence="2 3" key="1">
    <citation type="submission" date="2024-09" db="EMBL/GenBank/DDBJ databases">
        <authorList>
            <person name="Sun Q."/>
            <person name="Mori K."/>
        </authorList>
    </citation>
    <scope>NUCLEOTIDE SEQUENCE [LARGE SCALE GENOMIC DNA]</scope>
    <source>
        <strain evidence="2 3">JCM 1342</strain>
    </source>
</reference>
<evidence type="ECO:0000313" key="3">
    <source>
        <dbReference type="Proteomes" id="UP001589611"/>
    </source>
</evidence>
<keyword evidence="3" id="KW-1185">Reference proteome</keyword>
<dbReference type="Proteomes" id="UP001589611">
    <property type="component" value="Unassembled WGS sequence"/>
</dbReference>
<sequence>MIALGAAVLRLVDQTWGAWPELYYQLQDPEGNEFCLQ</sequence>
<dbReference type="Pfam" id="PF18029">
    <property type="entry name" value="Glyoxalase_6"/>
    <property type="match status" value="1"/>
</dbReference>
<protein>
    <submittedName>
        <fullName evidence="2">VOC family protein</fullName>
    </submittedName>
</protein>
<gene>
    <name evidence="2" type="ORF">ACFFPJ_16325</name>
</gene>
<dbReference type="RefSeq" id="WP_378721848.1">
    <property type="nucleotide sequence ID" value="NZ_JBHMBE010000009.1"/>
</dbReference>
<dbReference type="EMBL" id="JBHMBE010000009">
    <property type="protein sequence ID" value="MFB9647360.1"/>
    <property type="molecule type" value="Genomic_DNA"/>
</dbReference>
<evidence type="ECO:0000313" key="2">
    <source>
        <dbReference type="EMBL" id="MFB9647360.1"/>
    </source>
</evidence>